<dbReference type="CDD" id="cd06627">
    <property type="entry name" value="STKc_Cdc7_like"/>
    <property type="match status" value="1"/>
</dbReference>
<sequence length="1428" mass="157820">MSRHTSGSAFHKSKTLNDKYMLGDEIGKGAYGRVYKGLDLENGDFVAIKQVSLENIPPEDLASIMSEIDLLKNLNHRNIVKYQGSFKTKTHLYIILEFVENGSLANNIKPNKFGALPENVVGRYIAQVLEGLVYLHEQGVIHRDIKGANILTTKEGEVKLADFGVATKLTEADINTHSVVGTPYWMAPEVIEMSGVSAASDIWSVGCTVIELLTCVPPYYDLQPMPALFRIVQDDHPPLPEHVSEVIIDFLRQCFQKDAKRRPDAQTLLGHAWIRKSRREKRNGVVSVPRGIPSTEDATSEESRTQNAEPASEDAHTRDPFESGSDDGNANSLTTSLEASSSQSNSTGPRAPLRIPSHGIAHFPRLPGSHDQDLLETYMSTTAIRVPPTVTTSLTRPPAGSRVSESPEPLVHNTVLRRTSGGPEEHAQCEANVMRSTSGKFSHLLPGQKDAELKDSLSGTEICTWKNDIHGMKTEVNGNHVSTQAVKPSTVHSSKFTDGPLDDNTNGLFFGSHEASPSVPAVPNHGLPPRGGPSLEIHATAAKMKAKTAQSQAEAESLLTAKTNGYESSIDLDDDDSVRTGLGMVIRTEGSEYLAKQALEVSRLMAMLKLDETEEVILAACQKLSSIFREFPKQKQDFMKPHGLIPLMDMLDMNNNRVIHAVLQVLNLITDDNVELLESACRAGLIPIMMSFASPECSKEMRMQAAYFVQKICHKSSLTLQMFIACRGLPVLVGLLEKDYARHREMVHMAIDGIWQVLELPGLSLKNDFCHIFARSSILARLVDTLHTLNEASRVPNGSMTTEQSRPLSSEKAFVKSQSGPIDQSRIVNKEVFRSRSGQLDHTPVRVTHDGNQRNLLGLNNGDSSRMLPWQAHRACGLPEFSWQNLPGQLEYTGQHSGHLTHMKLAISSERLSDPFQPGYGESTWVLGGDGCRRERDDEARSDGEARPLLADEAWGTPRCMNGLVDTSHLDEHSPSILNLIDKDLHMKPVSGLLDPLKQVSVRESVLPTLHHSGVVRKMNDNEKLGGTLEMSHIPSPKYGWGGTGFLSPSAKLSPSPSARMNLKLSGALSNTAEPAANTSSSTSQTTSGQLSRLQETHNPEEAQEYLGKVANLLLEFSRADTAVKKHMCSTSLLQRLLQMLNTLPPPILIKILECIKQLSQDPFTLEYLQLAEAMKHLIPFLEARDGPYVGRIHNQVLNALHNLCKINKRRQEQAAECGIIPHLMHFIKINSPLKQFALPLLCDMAHASRTTRELLRTNRGLDFYLSLLDDEVWAVTALDSLAVCLAHDNEQRKVEQALLQKDALQRLVAFFQSCGAPSFVHILEPFLKIISKSVRLNTALAVSGLTPLLVARLENQDAIARLTLLKLIRAVYEHHPRPKQLIVEHDLPTKLQRLIEDRRDGERSGGQVLVKQMAYSLLRALHINTVL</sequence>
<evidence type="ECO:0000313" key="27">
    <source>
        <dbReference type="Proteomes" id="UP000006727"/>
    </source>
</evidence>
<evidence type="ECO:0000256" key="7">
    <source>
        <dbReference type="ARBA" id="ARBA00022527"/>
    </source>
</evidence>
<dbReference type="GO" id="GO:0005737">
    <property type="term" value="C:cytoplasm"/>
    <property type="evidence" value="ECO:0000318"/>
    <property type="project" value="GO_Central"/>
</dbReference>
<dbReference type="SUPFAM" id="SSF56112">
    <property type="entry name" value="Protein kinase-like (PK-like)"/>
    <property type="match status" value="1"/>
</dbReference>
<evidence type="ECO:0000256" key="20">
    <source>
        <dbReference type="ARBA" id="ARBA00048679"/>
    </source>
</evidence>
<dbReference type="EnsemblPlants" id="Pp3c15_25040V3.1">
    <property type="protein sequence ID" value="Pp3c15_25040V3.1"/>
    <property type="gene ID" value="Pp3c15_25040"/>
</dbReference>
<dbReference type="PANTHER" id="PTHR24361:SF433">
    <property type="entry name" value="PROTEIN KINASE DOMAIN-CONTAINING PROTEIN"/>
    <property type="match status" value="1"/>
</dbReference>
<keyword evidence="10" id="KW-0808">Transferase</keyword>
<keyword evidence="6" id="KW-0963">Cytoplasm</keyword>
<keyword evidence="16" id="KW-0206">Cytoskeleton</keyword>
<keyword evidence="7" id="KW-0723">Serine/threonine-protein kinase</keyword>
<evidence type="ECO:0000256" key="15">
    <source>
        <dbReference type="ARBA" id="ARBA00023136"/>
    </source>
</evidence>
<evidence type="ECO:0000256" key="23">
    <source>
        <dbReference type="SAM" id="MobiDB-lite"/>
    </source>
</evidence>
<dbReference type="Gramene" id="Pp3c15_25040V3.4">
    <property type="protein sequence ID" value="Pp3c15_25040V3.4"/>
    <property type="gene ID" value="Pp3c15_25040"/>
</dbReference>
<keyword evidence="13" id="KW-0418">Kinase</keyword>
<gene>
    <name evidence="26" type="primary">LOC112292214</name>
    <name evidence="25" type="ORF">PHYPA_020212</name>
</gene>
<dbReference type="OrthoDB" id="8693905at2759"/>
<dbReference type="GO" id="GO:0051301">
    <property type="term" value="P:cell division"/>
    <property type="evidence" value="ECO:0007669"/>
    <property type="project" value="UniProtKB-KW"/>
</dbReference>
<keyword evidence="17" id="KW-0539">Nucleus</keyword>
<dbReference type="GO" id="GO:0004674">
    <property type="term" value="F:protein serine/threonine kinase activity"/>
    <property type="evidence" value="ECO:0000318"/>
    <property type="project" value="GO_Central"/>
</dbReference>
<dbReference type="Proteomes" id="UP000006727">
    <property type="component" value="Chromosome 15"/>
</dbReference>
<keyword evidence="9" id="KW-0132">Cell division</keyword>
<name>A0A2K1JEH6_PHYPA</name>
<evidence type="ECO:0000256" key="17">
    <source>
        <dbReference type="ARBA" id="ARBA00023242"/>
    </source>
</evidence>
<evidence type="ECO:0000256" key="22">
    <source>
        <dbReference type="PROSITE-ProRule" id="PRU10141"/>
    </source>
</evidence>
<dbReference type="GO" id="GO:0005886">
    <property type="term" value="C:plasma membrane"/>
    <property type="evidence" value="ECO:0007669"/>
    <property type="project" value="UniProtKB-SubCell"/>
</dbReference>
<evidence type="ECO:0000256" key="4">
    <source>
        <dbReference type="ARBA" id="ARBA00012513"/>
    </source>
</evidence>
<reference evidence="25 27" key="1">
    <citation type="journal article" date="2008" name="Science">
        <title>The Physcomitrella genome reveals evolutionary insights into the conquest of land by plants.</title>
        <authorList>
            <person name="Rensing S."/>
            <person name="Lang D."/>
            <person name="Zimmer A."/>
            <person name="Terry A."/>
            <person name="Salamov A."/>
            <person name="Shapiro H."/>
            <person name="Nishiyama T."/>
            <person name="Perroud P.-F."/>
            <person name="Lindquist E."/>
            <person name="Kamisugi Y."/>
            <person name="Tanahashi T."/>
            <person name="Sakakibara K."/>
            <person name="Fujita T."/>
            <person name="Oishi K."/>
            <person name="Shin-I T."/>
            <person name="Kuroki Y."/>
            <person name="Toyoda A."/>
            <person name="Suzuki Y."/>
            <person name="Hashimoto A."/>
            <person name="Yamaguchi K."/>
            <person name="Sugano A."/>
            <person name="Kohara Y."/>
            <person name="Fujiyama A."/>
            <person name="Anterola A."/>
            <person name="Aoki S."/>
            <person name="Ashton N."/>
            <person name="Barbazuk W.B."/>
            <person name="Barker E."/>
            <person name="Bennetzen J."/>
            <person name="Bezanilla M."/>
            <person name="Blankenship R."/>
            <person name="Cho S.H."/>
            <person name="Dutcher S."/>
            <person name="Estelle M."/>
            <person name="Fawcett J.A."/>
            <person name="Gundlach H."/>
            <person name="Hanada K."/>
            <person name="Heyl A."/>
            <person name="Hicks K.A."/>
            <person name="Hugh J."/>
            <person name="Lohr M."/>
            <person name="Mayer K."/>
            <person name="Melkozernov A."/>
            <person name="Murata T."/>
            <person name="Nelson D."/>
            <person name="Pils B."/>
            <person name="Prigge M."/>
            <person name="Reiss B."/>
            <person name="Renner T."/>
            <person name="Rombauts S."/>
            <person name="Rushton P."/>
            <person name="Sanderfoot A."/>
            <person name="Schween G."/>
            <person name="Shiu S.-H."/>
            <person name="Stueber K."/>
            <person name="Theodoulou F.L."/>
            <person name="Tu H."/>
            <person name="Van de Peer Y."/>
            <person name="Verrier P.J."/>
            <person name="Waters E."/>
            <person name="Wood A."/>
            <person name="Yang L."/>
            <person name="Cove D."/>
            <person name="Cuming A."/>
            <person name="Hasebe M."/>
            <person name="Lucas S."/>
            <person name="Mishler D.B."/>
            <person name="Reski R."/>
            <person name="Grigoriev I."/>
            <person name="Quatrano R.S."/>
            <person name="Boore J.L."/>
        </authorList>
    </citation>
    <scope>NUCLEOTIDE SEQUENCE [LARGE SCALE GENOMIC DNA]</scope>
    <source>
        <strain evidence="26 27">cv. Gransden 2004</strain>
    </source>
</reference>
<dbReference type="PROSITE" id="PS00108">
    <property type="entry name" value="PROTEIN_KINASE_ST"/>
    <property type="match status" value="1"/>
</dbReference>
<dbReference type="PANTHER" id="PTHR24361">
    <property type="entry name" value="MITOGEN-ACTIVATED KINASE KINASE KINASE"/>
    <property type="match status" value="1"/>
</dbReference>
<dbReference type="Gene3D" id="1.10.510.10">
    <property type="entry name" value="Transferase(Phosphotransferase) domain 1"/>
    <property type="match status" value="1"/>
</dbReference>
<dbReference type="InterPro" id="IPR000225">
    <property type="entry name" value="Armadillo"/>
</dbReference>
<dbReference type="FunCoup" id="A0A2K1JEH6">
    <property type="interactions" value="2052"/>
</dbReference>
<keyword evidence="12 22" id="KW-0547">Nucleotide-binding</keyword>
<dbReference type="PROSITE" id="PS00107">
    <property type="entry name" value="PROTEIN_KINASE_ATP"/>
    <property type="match status" value="1"/>
</dbReference>
<dbReference type="Gene3D" id="1.25.10.10">
    <property type="entry name" value="Leucine-rich Repeat Variant"/>
    <property type="match status" value="2"/>
</dbReference>
<dbReference type="InterPro" id="IPR017441">
    <property type="entry name" value="Protein_kinase_ATP_BS"/>
</dbReference>
<comment type="function">
    <text evidence="21">Serine/threonine-protein kinase involved in the spatial and temporal control system organizing cortical activities in mitotic and postmitotic cells. Required for the normal functioning of the plasma membrane in developing pollen. Involved in the regulation of cell expansion and embryo development.</text>
</comment>
<feature type="compositionally biased region" description="Polar residues" evidence="23">
    <location>
        <begin position="794"/>
        <end position="808"/>
    </location>
</feature>
<keyword evidence="27" id="KW-1185">Reference proteome</keyword>
<dbReference type="SMART" id="SM00185">
    <property type="entry name" value="ARM"/>
    <property type="match status" value="6"/>
</dbReference>
<comment type="catalytic activity">
    <reaction evidence="19">
        <text>L-threonyl-[protein] + ATP = O-phospho-L-threonyl-[protein] + ADP + H(+)</text>
        <dbReference type="Rhea" id="RHEA:46608"/>
        <dbReference type="Rhea" id="RHEA-COMP:11060"/>
        <dbReference type="Rhea" id="RHEA-COMP:11605"/>
        <dbReference type="ChEBI" id="CHEBI:15378"/>
        <dbReference type="ChEBI" id="CHEBI:30013"/>
        <dbReference type="ChEBI" id="CHEBI:30616"/>
        <dbReference type="ChEBI" id="CHEBI:61977"/>
        <dbReference type="ChEBI" id="CHEBI:456216"/>
        <dbReference type="EC" id="2.7.11.1"/>
    </reaction>
</comment>
<keyword evidence="18" id="KW-0131">Cell cycle</keyword>
<evidence type="ECO:0000256" key="5">
    <source>
        <dbReference type="ARBA" id="ARBA00022475"/>
    </source>
</evidence>
<dbReference type="PaxDb" id="3218-PP1S66_286V6.1"/>
<dbReference type="EnsemblPlants" id="Pp3c15_25040V3.2">
    <property type="protein sequence ID" value="Pp3c15_25040V3.2"/>
    <property type="gene ID" value="Pp3c15_25040"/>
</dbReference>
<dbReference type="EnsemblPlants" id="Pp3c15_25040V3.4">
    <property type="protein sequence ID" value="Pp3c15_25040V3.4"/>
    <property type="gene ID" value="Pp3c15_25040"/>
</dbReference>
<proteinExistence type="predicted"/>
<dbReference type="EMBL" id="ABEU02000015">
    <property type="protein sequence ID" value="PNR39932.1"/>
    <property type="molecule type" value="Genomic_DNA"/>
</dbReference>
<evidence type="ECO:0000256" key="1">
    <source>
        <dbReference type="ARBA" id="ARBA00004123"/>
    </source>
</evidence>
<dbReference type="FunFam" id="1.25.10.10:FF:000278">
    <property type="entry name" value="MAP3K epsilon protein kinase 1"/>
    <property type="match status" value="1"/>
</dbReference>
<feature type="domain" description="Protein kinase" evidence="24">
    <location>
        <begin position="20"/>
        <end position="274"/>
    </location>
</feature>
<dbReference type="InterPro" id="IPR011009">
    <property type="entry name" value="Kinase-like_dom_sf"/>
</dbReference>
<dbReference type="InterPro" id="IPR053235">
    <property type="entry name" value="Ser_Thr_kinase"/>
</dbReference>
<dbReference type="FunFam" id="1.25.10.10:FF:000304">
    <property type="entry name" value="MAP3K epsilon protein kinase 1-like"/>
    <property type="match status" value="1"/>
</dbReference>
<feature type="binding site" evidence="22">
    <location>
        <position position="49"/>
    </location>
    <ligand>
        <name>ATP</name>
        <dbReference type="ChEBI" id="CHEBI:30616"/>
    </ligand>
</feature>
<dbReference type="RefSeq" id="XP_024396249.1">
    <property type="nucleotide sequence ID" value="XM_024540481.2"/>
</dbReference>
<evidence type="ECO:0000256" key="14">
    <source>
        <dbReference type="ARBA" id="ARBA00022840"/>
    </source>
</evidence>
<evidence type="ECO:0000256" key="13">
    <source>
        <dbReference type="ARBA" id="ARBA00022777"/>
    </source>
</evidence>
<comment type="subcellular location">
    <subcellularLocation>
        <location evidence="2">Cell membrane</location>
    </subcellularLocation>
    <subcellularLocation>
        <location evidence="3">Cytoplasm</location>
        <location evidence="3">Cytoskeleton</location>
        <location evidence="3">Microtubule organizing center</location>
    </subcellularLocation>
    <subcellularLocation>
        <location evidence="1">Nucleus</location>
    </subcellularLocation>
</comment>
<dbReference type="GO" id="GO:0005730">
    <property type="term" value="C:nucleolus"/>
    <property type="evidence" value="ECO:0007669"/>
    <property type="project" value="UniProtKB-ARBA"/>
</dbReference>
<feature type="region of interest" description="Disordered" evidence="23">
    <location>
        <begin position="283"/>
        <end position="364"/>
    </location>
</feature>
<evidence type="ECO:0000256" key="12">
    <source>
        <dbReference type="ARBA" id="ARBA00022741"/>
    </source>
</evidence>
<dbReference type="InterPro" id="IPR016024">
    <property type="entry name" value="ARM-type_fold"/>
</dbReference>
<evidence type="ECO:0000256" key="9">
    <source>
        <dbReference type="ARBA" id="ARBA00022618"/>
    </source>
</evidence>
<dbReference type="InterPro" id="IPR008271">
    <property type="entry name" value="Ser/Thr_kinase_AS"/>
</dbReference>
<dbReference type="OMA" id="HEHISSV"/>
<feature type="region of interest" description="Disordered" evidence="23">
    <location>
        <begin position="794"/>
        <end position="819"/>
    </location>
</feature>
<reference evidence="26" key="3">
    <citation type="submission" date="2020-12" db="UniProtKB">
        <authorList>
            <consortium name="EnsemblPlants"/>
        </authorList>
    </citation>
    <scope>IDENTIFICATION</scope>
</reference>
<evidence type="ECO:0000313" key="26">
    <source>
        <dbReference type="EnsemblPlants" id="Pp3c15_25040V3.1"/>
    </source>
</evidence>
<dbReference type="GO" id="GO:0005815">
    <property type="term" value="C:microtubule organizing center"/>
    <property type="evidence" value="ECO:0007669"/>
    <property type="project" value="UniProtKB-SubCell"/>
</dbReference>
<dbReference type="EC" id="2.7.11.1" evidence="4"/>
<evidence type="ECO:0000256" key="16">
    <source>
        <dbReference type="ARBA" id="ARBA00023212"/>
    </source>
</evidence>
<dbReference type="GO" id="GO:0005524">
    <property type="term" value="F:ATP binding"/>
    <property type="evidence" value="ECO:0007669"/>
    <property type="project" value="UniProtKB-UniRule"/>
</dbReference>
<organism evidence="25">
    <name type="scientific">Physcomitrium patens</name>
    <name type="common">Spreading-leaved earth moss</name>
    <name type="synonym">Physcomitrella patens</name>
    <dbReference type="NCBI Taxonomy" id="3218"/>
    <lineage>
        <taxon>Eukaryota</taxon>
        <taxon>Viridiplantae</taxon>
        <taxon>Streptophyta</taxon>
        <taxon>Embryophyta</taxon>
        <taxon>Bryophyta</taxon>
        <taxon>Bryophytina</taxon>
        <taxon>Bryopsida</taxon>
        <taxon>Funariidae</taxon>
        <taxon>Funariales</taxon>
        <taxon>Funariaceae</taxon>
        <taxon>Physcomitrium</taxon>
    </lineage>
</organism>
<evidence type="ECO:0000256" key="8">
    <source>
        <dbReference type="ARBA" id="ARBA00022553"/>
    </source>
</evidence>
<keyword evidence="8" id="KW-0597">Phosphoprotein</keyword>
<feature type="compositionally biased region" description="Polar residues" evidence="23">
    <location>
        <begin position="326"/>
        <end position="348"/>
    </location>
</feature>
<dbReference type="InterPro" id="IPR011989">
    <property type="entry name" value="ARM-like"/>
</dbReference>
<keyword evidence="14 22" id="KW-0067">ATP-binding</keyword>
<evidence type="ECO:0000256" key="3">
    <source>
        <dbReference type="ARBA" id="ARBA00004267"/>
    </source>
</evidence>
<dbReference type="InterPro" id="IPR000719">
    <property type="entry name" value="Prot_kinase_dom"/>
</dbReference>
<dbReference type="KEGG" id="ppp:112292214"/>
<evidence type="ECO:0000256" key="19">
    <source>
        <dbReference type="ARBA" id="ARBA00047899"/>
    </source>
</evidence>
<evidence type="ECO:0000256" key="18">
    <source>
        <dbReference type="ARBA" id="ARBA00023306"/>
    </source>
</evidence>
<dbReference type="STRING" id="3218.A0A2K1JEH6"/>
<evidence type="ECO:0000256" key="21">
    <source>
        <dbReference type="ARBA" id="ARBA00054419"/>
    </source>
</evidence>
<evidence type="ECO:0000256" key="2">
    <source>
        <dbReference type="ARBA" id="ARBA00004236"/>
    </source>
</evidence>
<dbReference type="Gramene" id="Pp3c15_25040V3.1">
    <property type="protein sequence ID" value="Pp3c15_25040V3.1"/>
    <property type="gene ID" value="Pp3c15_25040"/>
</dbReference>
<evidence type="ECO:0000313" key="25">
    <source>
        <dbReference type="EMBL" id="PNR39932.1"/>
    </source>
</evidence>
<reference evidence="25 27" key="2">
    <citation type="journal article" date="2018" name="Plant J.">
        <title>The Physcomitrella patens chromosome-scale assembly reveals moss genome structure and evolution.</title>
        <authorList>
            <person name="Lang D."/>
            <person name="Ullrich K.K."/>
            <person name="Murat F."/>
            <person name="Fuchs J."/>
            <person name="Jenkins J."/>
            <person name="Haas F.B."/>
            <person name="Piednoel M."/>
            <person name="Gundlach H."/>
            <person name="Van Bel M."/>
            <person name="Meyberg R."/>
            <person name="Vives C."/>
            <person name="Morata J."/>
            <person name="Symeonidi A."/>
            <person name="Hiss M."/>
            <person name="Muchero W."/>
            <person name="Kamisugi Y."/>
            <person name="Saleh O."/>
            <person name="Blanc G."/>
            <person name="Decker E.L."/>
            <person name="van Gessel N."/>
            <person name="Grimwood J."/>
            <person name="Hayes R.D."/>
            <person name="Graham S.W."/>
            <person name="Gunter L.E."/>
            <person name="McDaniel S.F."/>
            <person name="Hoernstein S.N.W."/>
            <person name="Larsson A."/>
            <person name="Li F.W."/>
            <person name="Perroud P.F."/>
            <person name="Phillips J."/>
            <person name="Ranjan P."/>
            <person name="Rokshar D.S."/>
            <person name="Rothfels C.J."/>
            <person name="Schneider L."/>
            <person name="Shu S."/>
            <person name="Stevenson D.W."/>
            <person name="Thummler F."/>
            <person name="Tillich M."/>
            <person name="Villarreal Aguilar J.C."/>
            <person name="Widiez T."/>
            <person name="Wong G.K."/>
            <person name="Wymore A."/>
            <person name="Zhang Y."/>
            <person name="Zimmer A.D."/>
            <person name="Quatrano R.S."/>
            <person name="Mayer K.F.X."/>
            <person name="Goodstein D."/>
            <person name="Casacuberta J.M."/>
            <person name="Vandepoele K."/>
            <person name="Reski R."/>
            <person name="Cuming A.C."/>
            <person name="Tuskan G.A."/>
            <person name="Maumus F."/>
            <person name="Salse J."/>
            <person name="Schmutz J."/>
            <person name="Rensing S.A."/>
        </authorList>
    </citation>
    <scope>NUCLEOTIDE SEQUENCE [LARGE SCALE GENOMIC DNA]</scope>
    <source>
        <strain evidence="26 27">cv. Gransden 2004</strain>
    </source>
</reference>
<keyword evidence="11" id="KW-0677">Repeat</keyword>
<dbReference type="SUPFAM" id="SSF48371">
    <property type="entry name" value="ARM repeat"/>
    <property type="match status" value="1"/>
</dbReference>
<evidence type="ECO:0000259" key="24">
    <source>
        <dbReference type="PROSITE" id="PS50011"/>
    </source>
</evidence>
<keyword evidence="5" id="KW-1003">Cell membrane</keyword>
<accession>A0A2K1JEH6</accession>
<comment type="catalytic activity">
    <reaction evidence="20">
        <text>L-seryl-[protein] + ATP = O-phospho-L-seryl-[protein] + ADP + H(+)</text>
        <dbReference type="Rhea" id="RHEA:17989"/>
        <dbReference type="Rhea" id="RHEA-COMP:9863"/>
        <dbReference type="Rhea" id="RHEA-COMP:11604"/>
        <dbReference type="ChEBI" id="CHEBI:15378"/>
        <dbReference type="ChEBI" id="CHEBI:29999"/>
        <dbReference type="ChEBI" id="CHEBI:30616"/>
        <dbReference type="ChEBI" id="CHEBI:83421"/>
        <dbReference type="ChEBI" id="CHEBI:456216"/>
        <dbReference type="EC" id="2.7.11.1"/>
    </reaction>
</comment>
<keyword evidence="15" id="KW-0472">Membrane</keyword>
<evidence type="ECO:0000256" key="10">
    <source>
        <dbReference type="ARBA" id="ARBA00022679"/>
    </source>
</evidence>
<dbReference type="Pfam" id="PF00069">
    <property type="entry name" value="Pkinase"/>
    <property type="match status" value="1"/>
</dbReference>
<evidence type="ECO:0000256" key="6">
    <source>
        <dbReference type="ARBA" id="ARBA00022490"/>
    </source>
</evidence>
<feature type="region of interest" description="Disordered" evidence="23">
    <location>
        <begin position="1071"/>
        <end position="1097"/>
    </location>
</feature>
<dbReference type="GeneID" id="112292214"/>
<dbReference type="PROSITE" id="PS50011">
    <property type="entry name" value="PROTEIN_KINASE_DOM"/>
    <property type="match status" value="1"/>
</dbReference>
<dbReference type="EnsemblPlants" id="Pp3c15_25040V3.3">
    <property type="protein sequence ID" value="Pp3c15_25040V3.3"/>
    <property type="gene ID" value="Pp3c15_25040"/>
</dbReference>
<protein>
    <recommendedName>
        <fullName evidence="4">non-specific serine/threonine protein kinase</fullName>
        <ecNumber evidence="4">2.7.11.1</ecNumber>
    </recommendedName>
</protein>
<dbReference type="FunFam" id="1.10.510.10:FF:000372">
    <property type="entry name" value="MAP3K epsilon protein kinase 1"/>
    <property type="match status" value="1"/>
</dbReference>
<dbReference type="SMART" id="SM00220">
    <property type="entry name" value="S_TKc"/>
    <property type="match status" value="1"/>
</dbReference>
<evidence type="ECO:0000256" key="11">
    <source>
        <dbReference type="ARBA" id="ARBA00022737"/>
    </source>
</evidence>
<dbReference type="Gramene" id="Pp3c15_25040V3.2">
    <property type="protein sequence ID" value="Pp3c15_25040V3.2"/>
    <property type="gene ID" value="Pp3c15_25040"/>
</dbReference>
<feature type="compositionally biased region" description="Low complexity" evidence="23">
    <location>
        <begin position="1079"/>
        <end position="1088"/>
    </location>
</feature>
<dbReference type="Gramene" id="Pp3c15_25040V3.3">
    <property type="protein sequence ID" value="Pp3c15_25040V3.3"/>
    <property type="gene ID" value="Pp3c15_25040"/>
</dbReference>